<dbReference type="Pfam" id="PF07912">
    <property type="entry name" value="ERp29_N"/>
    <property type="match status" value="1"/>
</dbReference>
<keyword evidence="3" id="KW-0732">Signal</keyword>
<feature type="domain" description="ERp29 N-terminal" evidence="5">
    <location>
        <begin position="22"/>
        <end position="145"/>
    </location>
</feature>
<feature type="signal peptide" evidence="3">
    <location>
        <begin position="1"/>
        <end position="20"/>
    </location>
</feature>
<dbReference type="KEGG" id="bman:114250395"/>
<reference evidence="7" key="1">
    <citation type="submission" date="2025-08" db="UniProtKB">
        <authorList>
            <consortium name="RefSeq"/>
        </authorList>
    </citation>
    <scope>IDENTIFICATION</scope>
    <source>
        <tissue evidence="7">Silk gland</tissue>
    </source>
</reference>
<dbReference type="Gene3D" id="1.20.1150.12">
    <property type="entry name" value="Endoplasmic reticulum resident protein 29, C-terminal domain"/>
    <property type="match status" value="1"/>
</dbReference>
<accession>A0A6J2KDJ7</accession>
<dbReference type="InterPro" id="IPR011679">
    <property type="entry name" value="ERp29_C"/>
</dbReference>
<feature type="domain" description="Endoplasmic reticulum resident protein 29 C-terminal" evidence="4">
    <location>
        <begin position="146"/>
        <end position="239"/>
    </location>
</feature>
<feature type="chain" id="PRO_5027069362" description="Endoplasmic reticulum resident protein 29" evidence="3">
    <location>
        <begin position="21"/>
        <end position="254"/>
    </location>
</feature>
<evidence type="ECO:0000256" key="2">
    <source>
        <dbReference type="ARBA" id="ARBA00022824"/>
    </source>
</evidence>
<dbReference type="GeneID" id="114250395"/>
<dbReference type="SUPFAM" id="SSF47933">
    <property type="entry name" value="ERP29 C domain-like"/>
    <property type="match status" value="1"/>
</dbReference>
<dbReference type="Gene3D" id="3.40.30.10">
    <property type="entry name" value="Glutaredoxin"/>
    <property type="match status" value="1"/>
</dbReference>
<dbReference type="InterPro" id="IPR036356">
    <property type="entry name" value="ERp29_C_sf"/>
</dbReference>
<evidence type="ECO:0000313" key="6">
    <source>
        <dbReference type="Proteomes" id="UP000504629"/>
    </source>
</evidence>
<dbReference type="Pfam" id="PF07749">
    <property type="entry name" value="ERp29"/>
    <property type="match status" value="1"/>
</dbReference>
<dbReference type="CTD" id="37206"/>
<dbReference type="FunFam" id="3.40.30.10:FF:000133">
    <property type="entry name" value="Endoplasmic reticulum resident protein 29"/>
    <property type="match status" value="1"/>
</dbReference>
<gene>
    <name evidence="7" type="primary">LOC114250395</name>
</gene>
<keyword evidence="6" id="KW-1185">Reference proteome</keyword>
<evidence type="ECO:0000259" key="4">
    <source>
        <dbReference type="Pfam" id="PF07749"/>
    </source>
</evidence>
<dbReference type="InterPro" id="IPR016855">
    <property type="entry name" value="ERp29"/>
</dbReference>
<organism evidence="6 7">
    <name type="scientific">Bombyx mandarina</name>
    <name type="common">Wild silk moth</name>
    <name type="synonym">Wild silkworm</name>
    <dbReference type="NCBI Taxonomy" id="7092"/>
    <lineage>
        <taxon>Eukaryota</taxon>
        <taxon>Metazoa</taxon>
        <taxon>Ecdysozoa</taxon>
        <taxon>Arthropoda</taxon>
        <taxon>Hexapoda</taxon>
        <taxon>Insecta</taxon>
        <taxon>Pterygota</taxon>
        <taxon>Neoptera</taxon>
        <taxon>Endopterygota</taxon>
        <taxon>Lepidoptera</taxon>
        <taxon>Glossata</taxon>
        <taxon>Ditrysia</taxon>
        <taxon>Bombycoidea</taxon>
        <taxon>Bombycidae</taxon>
        <taxon>Bombycinae</taxon>
        <taxon>Bombyx</taxon>
    </lineage>
</organism>
<protein>
    <recommendedName>
        <fullName evidence="1">Endoplasmic reticulum resident protein 29</fullName>
    </recommendedName>
</protein>
<dbReference type="OrthoDB" id="417262at2759"/>
<dbReference type="RefSeq" id="XP_028040055.1">
    <property type="nucleotide sequence ID" value="XM_028184254.1"/>
</dbReference>
<name>A0A6J2KDJ7_BOMMA</name>
<dbReference type="GO" id="GO:0005788">
    <property type="term" value="C:endoplasmic reticulum lumen"/>
    <property type="evidence" value="ECO:0007669"/>
    <property type="project" value="InterPro"/>
</dbReference>
<evidence type="ECO:0000256" key="3">
    <source>
        <dbReference type="SAM" id="SignalP"/>
    </source>
</evidence>
<dbReference type="CDD" id="cd00238">
    <property type="entry name" value="ERp29c"/>
    <property type="match status" value="1"/>
</dbReference>
<dbReference type="PANTHER" id="PTHR12211:SF0">
    <property type="entry name" value="ENDOPLASMIC RETICULUM RESIDENT PROTEIN 29"/>
    <property type="match status" value="1"/>
</dbReference>
<dbReference type="Proteomes" id="UP000504629">
    <property type="component" value="Unplaced"/>
</dbReference>
<dbReference type="InterPro" id="IPR036249">
    <property type="entry name" value="Thioredoxin-like_sf"/>
</dbReference>
<evidence type="ECO:0000256" key="1">
    <source>
        <dbReference type="ARBA" id="ARBA00014173"/>
    </source>
</evidence>
<dbReference type="SUPFAM" id="SSF52833">
    <property type="entry name" value="Thioredoxin-like"/>
    <property type="match status" value="1"/>
</dbReference>
<evidence type="ECO:0000259" key="5">
    <source>
        <dbReference type="Pfam" id="PF07912"/>
    </source>
</evidence>
<dbReference type="GO" id="GO:0009306">
    <property type="term" value="P:protein secretion"/>
    <property type="evidence" value="ECO:0007669"/>
    <property type="project" value="InterPro"/>
</dbReference>
<dbReference type="PANTHER" id="PTHR12211">
    <property type="entry name" value="ENDOPLASMIC RETICULUM PROTEIN ERP29"/>
    <property type="match status" value="1"/>
</dbReference>
<proteinExistence type="predicted"/>
<dbReference type="InterPro" id="IPR012883">
    <property type="entry name" value="ERp29_N"/>
</dbReference>
<evidence type="ECO:0000313" key="7">
    <source>
        <dbReference type="RefSeq" id="XP_028040055.1"/>
    </source>
</evidence>
<dbReference type="FunFam" id="1.20.1150.12:FF:000001">
    <property type="entry name" value="Endoplasmic reticulum resident protein 29"/>
    <property type="match status" value="1"/>
</dbReference>
<dbReference type="AlphaFoldDB" id="A0A6J2KDJ7"/>
<keyword evidence="2" id="KW-0256">Endoplasmic reticulum</keyword>
<sequence length="254" mass="28898">MLRNFLVPVVFLAVLSASLANTSTGSVELDEISFNKVINKFEASLVKFDVAFPYGDKHDAFVALAKDSKDVDELLIAEVGVKDYGEKDNEVLAKKYGATKDNFPVVRLFLKGKNEPIPFDDSQGFTTDELRRFVRENTGLYLSLPGCVRSLDKLAIKFMKAKGENRRKVLKETEELQKEFSEKEAKSAKIYKTIMEKIIEKGDQFINTEHERVKKILSGKVSDEKKKEIGIRINILQTFHLYDKQPNIPTKEDL</sequence>